<dbReference type="EMBL" id="QJSP01000032">
    <property type="protein sequence ID" value="PYE11745.1"/>
    <property type="molecule type" value="Genomic_DNA"/>
</dbReference>
<gene>
    <name evidence="1" type="ORF">DFR67_13223</name>
</gene>
<protein>
    <submittedName>
        <fullName evidence="1">Uncharacterized protein</fullName>
    </submittedName>
</protein>
<organism evidence="1 2">
    <name type="scientific">Williamsia limnetica</name>
    <dbReference type="NCBI Taxonomy" id="882452"/>
    <lineage>
        <taxon>Bacteria</taxon>
        <taxon>Bacillati</taxon>
        <taxon>Actinomycetota</taxon>
        <taxon>Actinomycetes</taxon>
        <taxon>Mycobacteriales</taxon>
        <taxon>Nocardiaceae</taxon>
        <taxon>Williamsia</taxon>
    </lineage>
</organism>
<comment type="caution">
    <text evidence="1">The sequence shown here is derived from an EMBL/GenBank/DDBJ whole genome shotgun (WGS) entry which is preliminary data.</text>
</comment>
<keyword evidence="2" id="KW-1185">Reference proteome</keyword>
<name>A0A318RF71_WILLI</name>
<evidence type="ECO:0000313" key="1">
    <source>
        <dbReference type="EMBL" id="PYE11745.1"/>
    </source>
</evidence>
<proteinExistence type="predicted"/>
<dbReference type="AlphaFoldDB" id="A0A318RF71"/>
<sequence length="130" mass="14057">MWDPLCHWESVPDIGGDTVLVCEGRIDSMKAEILFFDGCPNWVEAAERVRAAATMIGRTDIEIAFWRIESGAEAAASPFAGSPTILIDGVDAFVDAVQVDQLACRVYRTETGLSGLPTINQLADALRGRS</sequence>
<accession>A0A318RF71</accession>
<evidence type="ECO:0000313" key="2">
    <source>
        <dbReference type="Proteomes" id="UP000247591"/>
    </source>
</evidence>
<dbReference type="Proteomes" id="UP000247591">
    <property type="component" value="Unassembled WGS sequence"/>
</dbReference>
<reference evidence="1 2" key="1">
    <citation type="submission" date="2018-06" db="EMBL/GenBank/DDBJ databases">
        <title>Genomic Encyclopedia of Type Strains, Phase IV (KMG-IV): sequencing the most valuable type-strain genomes for metagenomic binning, comparative biology and taxonomic classification.</title>
        <authorList>
            <person name="Goeker M."/>
        </authorList>
    </citation>
    <scope>NUCLEOTIDE SEQUENCE [LARGE SCALE GENOMIC DNA]</scope>
    <source>
        <strain evidence="1 2">DSM 45521</strain>
    </source>
</reference>